<accession>A0A0A2MAX1</accession>
<proteinExistence type="predicted"/>
<dbReference type="Pfam" id="PF25594">
    <property type="entry name" value="GldB_lipo"/>
    <property type="match status" value="1"/>
</dbReference>
<dbReference type="STRING" id="1121899.GCA_000430025_00796"/>
<protein>
    <submittedName>
        <fullName evidence="1">Gliding motility protein GldB</fullName>
    </submittedName>
</protein>
<evidence type="ECO:0000313" key="2">
    <source>
        <dbReference type="Proteomes" id="UP000030121"/>
    </source>
</evidence>
<comment type="caution">
    <text evidence="1">The sequence shown here is derived from an EMBL/GenBank/DDBJ whole genome shotgun (WGS) entry which is preliminary data.</text>
</comment>
<dbReference type="Proteomes" id="UP000030121">
    <property type="component" value="Unassembled WGS sequence"/>
</dbReference>
<dbReference type="InterPro" id="IPR019853">
    <property type="entry name" value="GldB-like"/>
</dbReference>
<dbReference type="OrthoDB" id="976022at2"/>
<organism evidence="1 2">
    <name type="scientific">Flavobacterium suncheonense GH29-5 = DSM 17707</name>
    <dbReference type="NCBI Taxonomy" id="1121899"/>
    <lineage>
        <taxon>Bacteria</taxon>
        <taxon>Pseudomonadati</taxon>
        <taxon>Bacteroidota</taxon>
        <taxon>Flavobacteriia</taxon>
        <taxon>Flavobacteriales</taxon>
        <taxon>Flavobacteriaceae</taxon>
        <taxon>Flavobacterium</taxon>
    </lineage>
</organism>
<dbReference type="RefSeq" id="WP_026979566.1">
    <property type="nucleotide sequence ID" value="NZ_AUCZ01000003.1"/>
</dbReference>
<dbReference type="PROSITE" id="PS51257">
    <property type="entry name" value="PROKAR_LIPOPROTEIN"/>
    <property type="match status" value="1"/>
</dbReference>
<dbReference type="eggNOG" id="COG5504">
    <property type="taxonomic scope" value="Bacteria"/>
</dbReference>
<dbReference type="EMBL" id="JRLW01000015">
    <property type="protein sequence ID" value="KGO88776.1"/>
    <property type="molecule type" value="Genomic_DNA"/>
</dbReference>
<name>A0A0A2MAX1_9FLAO</name>
<dbReference type="AlphaFoldDB" id="A0A0A2MAX1"/>
<reference evidence="1 2" key="1">
    <citation type="submission" date="2013-09" db="EMBL/GenBank/DDBJ databases">
        <authorList>
            <person name="Zeng Z."/>
            <person name="Chen C."/>
        </authorList>
    </citation>
    <scope>NUCLEOTIDE SEQUENCE [LARGE SCALE GENOMIC DNA]</scope>
    <source>
        <strain evidence="1 2">GH29-5</strain>
    </source>
</reference>
<sequence>MKKYALLLIASLAFVSCKKEDKVTEAVEAIPVNLTIERFDKLFYESKPEDLAQLKKTYPFFFPAGNPDTVWTNKLQNPLLQELYGEVKKKYPDNTAFEGDLESLFKRIQYYYPEYKAPKVITLISEVDTDAKAIYADSLVLLSLDTYLGKDHRFYEGFPKYQRQGFEPSQMMPDLVTSFSQGKIAPPTDRSLLGQMIYFGKELYMKDLLLPDASDGAKIEYTDEQIKWCQENESELWRYFIDNKLLFDTDTKLMQRFISVGPYSKFYLEIDQESPGRVGQWIGWQIVRSYMKNNEVTLQKMLATDAKQIFDNSKYKPKK</sequence>
<evidence type="ECO:0000313" key="1">
    <source>
        <dbReference type="EMBL" id="KGO88776.1"/>
    </source>
</evidence>
<gene>
    <name evidence="1" type="ORF">Q764_11105</name>
</gene>
<keyword evidence="2" id="KW-1185">Reference proteome</keyword>
<dbReference type="NCBIfam" id="TIGR03514">
    <property type="entry name" value="GldB_lipo"/>
    <property type="match status" value="1"/>
</dbReference>